<dbReference type="InterPro" id="IPR015017">
    <property type="entry name" value="DUF1904"/>
</dbReference>
<evidence type="ECO:0000313" key="1">
    <source>
        <dbReference type="EMBL" id="AMJ99234.1"/>
    </source>
</evidence>
<dbReference type="Gene3D" id="3.30.429.10">
    <property type="entry name" value="Macrophage Migration Inhibitory Factor"/>
    <property type="match status" value="1"/>
</dbReference>
<accession>A0A126Q1T9</accession>
<name>A0A126Q1T9_ALTMA</name>
<dbReference type="AlphaFoldDB" id="A0A126Q1T9"/>
<evidence type="ECO:0000313" key="2">
    <source>
        <dbReference type="Proteomes" id="UP000063991"/>
    </source>
</evidence>
<proteinExistence type="predicted"/>
<sequence>MPHIRARGIEQSVLEEVAGSIVEQFAKLTDTPNDHFTVEHIASQFIVAGGASSAYPFIEVLWFDRGQDVKTAVAHVIDTALRPFVGEDKDITVLFEDLNGNDYYENREHF</sequence>
<dbReference type="Proteomes" id="UP000063991">
    <property type="component" value="Chromosome"/>
</dbReference>
<reference evidence="1 2" key="1">
    <citation type="submission" date="2015-12" db="EMBL/GenBank/DDBJ databases">
        <authorList>
            <person name="Shamseldin A."/>
            <person name="Moawad H."/>
            <person name="Abd El-Rahim W.M."/>
            <person name="Sadowsky M.J."/>
        </authorList>
    </citation>
    <scope>NUCLEOTIDE SEQUENCE [LARGE SCALE GENOMIC DNA]</scope>
    <source>
        <strain evidence="1 2">D7</strain>
    </source>
</reference>
<dbReference type="RefSeq" id="WP_061095589.1">
    <property type="nucleotide sequence ID" value="NZ_CP014323.1"/>
</dbReference>
<dbReference type="EMBL" id="CP014323">
    <property type="protein sequence ID" value="AMJ99234.1"/>
    <property type="molecule type" value="Genomic_DNA"/>
</dbReference>
<dbReference type="Pfam" id="PF08921">
    <property type="entry name" value="DUF1904"/>
    <property type="match status" value="1"/>
</dbReference>
<gene>
    <name evidence="1" type="ORF">AVL55_14350</name>
</gene>
<dbReference type="SUPFAM" id="SSF55331">
    <property type="entry name" value="Tautomerase/MIF"/>
    <property type="match status" value="1"/>
</dbReference>
<dbReference type="OrthoDB" id="5587545at2"/>
<dbReference type="InterPro" id="IPR014347">
    <property type="entry name" value="Tautomerase/MIF_sf"/>
</dbReference>
<organism evidence="1 2">
    <name type="scientific">Alteromonas macleodii</name>
    <name type="common">Pseudoalteromonas macleodii</name>
    <dbReference type="NCBI Taxonomy" id="28108"/>
    <lineage>
        <taxon>Bacteria</taxon>
        <taxon>Pseudomonadati</taxon>
        <taxon>Pseudomonadota</taxon>
        <taxon>Gammaproteobacteria</taxon>
        <taxon>Alteromonadales</taxon>
        <taxon>Alteromonadaceae</taxon>
        <taxon>Alteromonas/Salinimonas group</taxon>
        <taxon>Alteromonas</taxon>
    </lineage>
</organism>
<protein>
    <submittedName>
        <fullName evidence="1">Pseudouridine synthase</fullName>
    </submittedName>
</protein>